<keyword evidence="2" id="KW-0597">Phosphoprotein</keyword>
<dbReference type="GO" id="GO:0016020">
    <property type="term" value="C:membrane"/>
    <property type="evidence" value="ECO:0007669"/>
    <property type="project" value="UniProtKB-SubCell"/>
</dbReference>
<protein>
    <submittedName>
        <fullName evidence="11">Uncharacterized protein</fullName>
    </submittedName>
</protein>
<reference evidence="11" key="1">
    <citation type="journal article" date="2022" name="Plant J.">
        <title>Strategies of tolerance reflected in two North American maple genomes.</title>
        <authorList>
            <person name="McEvoy S.L."/>
            <person name="Sezen U.U."/>
            <person name="Trouern-Trend A."/>
            <person name="McMahon S.M."/>
            <person name="Schaberg P.G."/>
            <person name="Yang J."/>
            <person name="Wegrzyn J.L."/>
            <person name="Swenson N.G."/>
        </authorList>
    </citation>
    <scope>NUCLEOTIDE SEQUENCE</scope>
    <source>
        <strain evidence="11">NS2018</strain>
    </source>
</reference>
<keyword evidence="10" id="KW-0325">Glycoprotein</keyword>
<dbReference type="Pfam" id="PF13855">
    <property type="entry name" value="LRR_8"/>
    <property type="match status" value="1"/>
</dbReference>
<evidence type="ECO:0000256" key="7">
    <source>
        <dbReference type="ARBA" id="ARBA00022989"/>
    </source>
</evidence>
<keyword evidence="8" id="KW-0472">Membrane</keyword>
<keyword evidence="4" id="KW-0812">Transmembrane</keyword>
<comment type="subcellular location">
    <subcellularLocation>
        <location evidence="1">Membrane</location>
        <topology evidence="1">Single-pass type I membrane protein</topology>
    </subcellularLocation>
</comment>
<dbReference type="PANTHER" id="PTHR48063">
    <property type="entry name" value="LRR RECEPTOR-LIKE KINASE"/>
    <property type="match status" value="1"/>
</dbReference>
<evidence type="ECO:0000256" key="6">
    <source>
        <dbReference type="ARBA" id="ARBA00022737"/>
    </source>
</evidence>
<keyword evidence="6" id="KW-0677">Repeat</keyword>
<evidence type="ECO:0000256" key="1">
    <source>
        <dbReference type="ARBA" id="ARBA00004479"/>
    </source>
</evidence>
<dbReference type="Gene3D" id="3.80.10.10">
    <property type="entry name" value="Ribonuclease Inhibitor"/>
    <property type="match status" value="1"/>
</dbReference>
<dbReference type="FunFam" id="3.80.10.10:FF:000722">
    <property type="entry name" value="Leucine-rich repeat receptor-like protein kinase"/>
    <property type="match status" value="1"/>
</dbReference>
<dbReference type="Proteomes" id="UP001168877">
    <property type="component" value="Unassembled WGS sequence"/>
</dbReference>
<comment type="caution">
    <text evidence="11">The sequence shown here is derived from an EMBL/GenBank/DDBJ whole genome shotgun (WGS) entry which is preliminary data.</text>
</comment>
<evidence type="ECO:0000256" key="3">
    <source>
        <dbReference type="ARBA" id="ARBA00022614"/>
    </source>
</evidence>
<evidence type="ECO:0000313" key="11">
    <source>
        <dbReference type="EMBL" id="KAK0580191.1"/>
    </source>
</evidence>
<reference evidence="11" key="2">
    <citation type="submission" date="2023-06" db="EMBL/GenBank/DDBJ databases">
        <authorList>
            <person name="Swenson N.G."/>
            <person name="Wegrzyn J.L."/>
            <person name="Mcevoy S.L."/>
        </authorList>
    </citation>
    <scope>NUCLEOTIDE SEQUENCE</scope>
    <source>
        <strain evidence="11">NS2018</strain>
        <tissue evidence="11">Leaf</tissue>
    </source>
</reference>
<dbReference type="InterPro" id="IPR001611">
    <property type="entry name" value="Leu-rich_rpt"/>
</dbReference>
<keyword evidence="9" id="KW-0675">Receptor</keyword>
<keyword evidence="7" id="KW-1133">Transmembrane helix</keyword>
<dbReference type="AlphaFoldDB" id="A0AA39RU90"/>
<keyword evidence="12" id="KW-1185">Reference proteome</keyword>
<evidence type="ECO:0000256" key="4">
    <source>
        <dbReference type="ARBA" id="ARBA00022692"/>
    </source>
</evidence>
<keyword evidence="5" id="KW-0732">Signal</keyword>
<sequence>MISIRQLSLDGYVTTFTSDKWKISKGDMTVAWGTKNMSLYTTTNGYGSATVVEGTEDLNLSIIAIVDSIDLSWNNLTGVIPDEVSSLSALHILNLSHNHLAGPIPPSLSSLTSLARLNLSYNNLAGRIPPLPKFVDPSIFEGNPSLCGAPLPSKCPGNSTFRQTNF</sequence>
<accession>A0AA39RU90</accession>
<dbReference type="EMBL" id="JAUESC010000385">
    <property type="protein sequence ID" value="KAK0580191.1"/>
    <property type="molecule type" value="Genomic_DNA"/>
</dbReference>
<gene>
    <name evidence="11" type="ORF">LWI29_037743</name>
</gene>
<organism evidence="11 12">
    <name type="scientific">Acer saccharum</name>
    <name type="common">Sugar maple</name>
    <dbReference type="NCBI Taxonomy" id="4024"/>
    <lineage>
        <taxon>Eukaryota</taxon>
        <taxon>Viridiplantae</taxon>
        <taxon>Streptophyta</taxon>
        <taxon>Embryophyta</taxon>
        <taxon>Tracheophyta</taxon>
        <taxon>Spermatophyta</taxon>
        <taxon>Magnoliopsida</taxon>
        <taxon>eudicotyledons</taxon>
        <taxon>Gunneridae</taxon>
        <taxon>Pentapetalae</taxon>
        <taxon>rosids</taxon>
        <taxon>malvids</taxon>
        <taxon>Sapindales</taxon>
        <taxon>Sapindaceae</taxon>
        <taxon>Hippocastanoideae</taxon>
        <taxon>Acereae</taxon>
        <taxon>Acer</taxon>
    </lineage>
</organism>
<proteinExistence type="predicted"/>
<dbReference type="InterPro" id="IPR032675">
    <property type="entry name" value="LRR_dom_sf"/>
</dbReference>
<evidence type="ECO:0000256" key="5">
    <source>
        <dbReference type="ARBA" id="ARBA00022729"/>
    </source>
</evidence>
<evidence type="ECO:0000256" key="9">
    <source>
        <dbReference type="ARBA" id="ARBA00023170"/>
    </source>
</evidence>
<evidence type="ECO:0000256" key="2">
    <source>
        <dbReference type="ARBA" id="ARBA00022553"/>
    </source>
</evidence>
<dbReference type="PANTHER" id="PTHR48063:SF90">
    <property type="entry name" value="OS11G0565920 PROTEIN"/>
    <property type="match status" value="1"/>
</dbReference>
<evidence type="ECO:0000256" key="10">
    <source>
        <dbReference type="ARBA" id="ARBA00023180"/>
    </source>
</evidence>
<keyword evidence="3" id="KW-0433">Leucine-rich repeat</keyword>
<dbReference type="SUPFAM" id="SSF52058">
    <property type="entry name" value="L domain-like"/>
    <property type="match status" value="1"/>
</dbReference>
<dbReference type="InterPro" id="IPR046956">
    <property type="entry name" value="RLP23-like"/>
</dbReference>
<evidence type="ECO:0000256" key="8">
    <source>
        <dbReference type="ARBA" id="ARBA00023136"/>
    </source>
</evidence>
<evidence type="ECO:0000313" key="12">
    <source>
        <dbReference type="Proteomes" id="UP001168877"/>
    </source>
</evidence>
<name>A0AA39RU90_ACESA</name>
<dbReference type="PRINTS" id="PR00019">
    <property type="entry name" value="LEURICHRPT"/>
</dbReference>